<keyword evidence="1" id="KW-0812">Transmembrane</keyword>
<dbReference type="AlphaFoldDB" id="A0A2K2F2Q0"/>
<sequence>MQTDKTKNLEKIQSAFSKLDKNTKRVLKAGTILALVVLAAGTLLLLLNHTAFNYDPYIEYVSNSVIKASFTILAEVIIGSLLLDFVFCNKG</sequence>
<organism evidence="2 3">
    <name type="scientific">Clostridium thermosuccinogenes</name>
    <dbReference type="NCBI Taxonomy" id="84032"/>
    <lineage>
        <taxon>Bacteria</taxon>
        <taxon>Bacillati</taxon>
        <taxon>Bacillota</taxon>
        <taxon>Clostridia</taxon>
        <taxon>Eubacteriales</taxon>
        <taxon>Clostridiaceae</taxon>
        <taxon>Clostridium</taxon>
    </lineage>
</organism>
<protein>
    <submittedName>
        <fullName evidence="2">Uncharacterized protein</fullName>
    </submittedName>
</protein>
<name>A0A2K2F2Q0_9CLOT</name>
<dbReference type="OrthoDB" id="2086178at2"/>
<feature type="transmembrane region" description="Helical" evidence="1">
    <location>
        <begin position="26"/>
        <end position="48"/>
    </location>
</feature>
<proteinExistence type="predicted"/>
<feature type="transmembrane region" description="Helical" evidence="1">
    <location>
        <begin position="68"/>
        <end position="87"/>
    </location>
</feature>
<comment type="caution">
    <text evidence="2">The sequence shown here is derived from an EMBL/GenBank/DDBJ whole genome shotgun (WGS) entry which is preliminary data.</text>
</comment>
<accession>A0A2K2F2Q0</accession>
<reference evidence="2 3" key="1">
    <citation type="submission" date="2017-06" db="EMBL/GenBank/DDBJ databases">
        <title>Investigating the central metabolism of Clostridium thermosuccinogenes.</title>
        <authorList>
            <person name="Koendjbiharie J.G."/>
            <person name="van Kranenburg R."/>
        </authorList>
    </citation>
    <scope>NUCLEOTIDE SEQUENCE [LARGE SCALE GENOMIC DNA]</scope>
    <source>
        <strain evidence="2 3">DSM 5806</strain>
    </source>
</reference>
<dbReference type="EMBL" id="NIOJ01000008">
    <property type="protein sequence ID" value="PNU00602.1"/>
    <property type="molecule type" value="Genomic_DNA"/>
</dbReference>
<keyword evidence="1" id="KW-0472">Membrane</keyword>
<evidence type="ECO:0000256" key="1">
    <source>
        <dbReference type="SAM" id="Phobius"/>
    </source>
</evidence>
<keyword evidence="3" id="KW-1185">Reference proteome</keyword>
<evidence type="ECO:0000313" key="3">
    <source>
        <dbReference type="Proteomes" id="UP000236151"/>
    </source>
</evidence>
<gene>
    <name evidence="2" type="ORF">CDQ84_04980</name>
</gene>
<dbReference type="RefSeq" id="WP_103080631.1">
    <property type="nucleotide sequence ID" value="NZ_CP021850.1"/>
</dbReference>
<dbReference type="Proteomes" id="UP000236151">
    <property type="component" value="Unassembled WGS sequence"/>
</dbReference>
<evidence type="ECO:0000313" key="2">
    <source>
        <dbReference type="EMBL" id="PNU00602.1"/>
    </source>
</evidence>
<keyword evidence="1" id="KW-1133">Transmembrane helix</keyword>
<dbReference type="KEGG" id="cthd:CDO33_07475"/>